<dbReference type="Pfam" id="PF20148">
    <property type="entry name" value="DUF6531"/>
    <property type="match status" value="1"/>
</dbReference>
<keyword evidence="7" id="KW-1185">Reference proteome</keyword>
<dbReference type="Pfam" id="PF05593">
    <property type="entry name" value="RHS_repeat"/>
    <property type="match status" value="3"/>
</dbReference>
<evidence type="ECO:0000259" key="5">
    <source>
        <dbReference type="Pfam" id="PF25799"/>
    </source>
</evidence>
<feature type="transmembrane region" description="Helical" evidence="2">
    <location>
        <begin position="20"/>
        <end position="53"/>
    </location>
</feature>
<evidence type="ECO:0000259" key="3">
    <source>
        <dbReference type="Pfam" id="PF20148"/>
    </source>
</evidence>
<dbReference type="Gene3D" id="2.60.200.60">
    <property type="match status" value="1"/>
</dbReference>
<dbReference type="InterPro" id="IPR050708">
    <property type="entry name" value="T6SS_VgrG/RHS"/>
</dbReference>
<dbReference type="PANTHER" id="PTHR32305">
    <property type="match status" value="1"/>
</dbReference>
<keyword evidence="2" id="KW-0472">Membrane</keyword>
<organism evidence="6 7">
    <name type="scientific">Pseudenterobacter timonensis</name>
    <dbReference type="NCBI Taxonomy" id="1755099"/>
    <lineage>
        <taxon>Bacteria</taxon>
        <taxon>Pseudomonadati</taxon>
        <taxon>Pseudomonadota</taxon>
        <taxon>Gammaproteobacteria</taxon>
        <taxon>Enterobacterales</taxon>
        <taxon>Enterobacteriaceae</taxon>
        <taxon>Pseudenterobacter</taxon>
    </lineage>
</organism>
<dbReference type="Pfam" id="PF25799">
    <property type="entry name" value="prePAAR_I"/>
    <property type="match status" value="1"/>
</dbReference>
<dbReference type="InterPro" id="IPR045351">
    <property type="entry name" value="DUF6531"/>
</dbReference>
<evidence type="ECO:0000259" key="4">
    <source>
        <dbReference type="Pfam" id="PF25023"/>
    </source>
</evidence>
<reference evidence="6 7" key="1">
    <citation type="submission" date="2024-03" db="EMBL/GenBank/DDBJ databases">
        <title>Role of Flies in the Dissemination of Carbapenem-Resistant Enterobacteriaceae (CRE): An Epidemiological and Genomic Study in China.</title>
        <authorList>
            <person name="Chen K."/>
            <person name="Zhang R."/>
            <person name="Chen S."/>
        </authorList>
    </citation>
    <scope>NUCLEOTIDE SEQUENCE [LARGE SCALE GENOMIC DNA]</scope>
    <source>
        <strain evidence="7">fly-313</strain>
    </source>
</reference>
<name>A0ABV4A2S0_9ENTR</name>
<dbReference type="PRINTS" id="PR00394">
    <property type="entry name" value="RHSPROTEIN"/>
</dbReference>
<dbReference type="PANTHER" id="PTHR32305:SF15">
    <property type="entry name" value="PROTEIN RHSA-RELATED"/>
    <property type="match status" value="1"/>
</dbReference>
<dbReference type="InterPro" id="IPR031325">
    <property type="entry name" value="RHS_repeat"/>
</dbReference>
<gene>
    <name evidence="6" type="ORF">AB7Z85_04520</name>
</gene>
<sequence>MYEAARVDDPVYHTSALAGFLIGAIIGIAIIAVSAFAFISCGFLAGLILGLLADQIASGVLQLGEAIGRSIHHTAGKILTGSGNVRTNSRPAARAVLSTVKCDDHIAEKRIAQGSGNIYINSQPAARKDDHTECDAVIEEGSPDVFLGGGTQTVLEISSEIPDWLRKVVDVLFVVAGLLGGLAGAWRQAAKLGSKFGVKCAAKFIGGQAIGMAVSDMVISGLVGNPVDVTTGQKILLPETDFTLPGRLPVVCSRFYASHLETEGLLGRGWRLNWEISLREDDEYITLTGAQGRELSYPKSMLTPGHQIFDPQEQLYLSRLHDGRYVLHYTDRSYYVFGDFDNDSMAHLLFMETPHRQRIVFGREEGRLVRIASSSGHHLLLHRTRTPAGERLSRIELVQGGTSGSLVEYRYDDNGQLNGVVNRAGTLVRQFTYEHGLMTSHSNAAGFVCHYRWQDIDGVPRVTEHKTSDGEHYRFDYDFAGGTTTVTGRQGEKWEWWYDSETYITAHRTPAGGMYRFTYNEDHFPTQIELPGDRIVAYEYDTQNRVVKVTDPEGRVTQTQWNGEFDEITRTALDDGHIWKTQYNAHGQPVQETDPEGRVTQFAYDEQGLMISRTDAAGGTVMTVFDSRGQLTRYTDCSGRSTGYEYDEDGNLTQVTDAEGKSVRISYNRQGLPEVVNHPGKQQDRYTWNALGLLSSHRHITGSMESWQYTPRGLLAVHTDEEKRKTCWQYTPEGRLASLTNGNGAQYRFSHDAEGRLVREERPDGLMRVFILDERGYLAATETHGSQGSVRRETQQRDGLGRLLRTENEHCQRTYSYNRLDQLTAVTLSPTEAGEQLHGMQEDTVSFEYDRSGWLKAEHAGSGSIVYRRDALGNPTDITLPDGQHISHLYYGSGHLLQTALDGITVSEYGRDSLHRQIMRTQGRLVTFSGYNEDGQLSWQRSLAAASGPALPGTPPARQECVTSRDYIRNSHGEVTAIDDGLRGSLVYSYDRSGYLTGRTGQIYDHARWYYDRAGNLLDSAGQEAVMNNRLPGYGEERYCYNEWGELTGRRGQALEWNAQGELTRVISSNTETRYRYDALGRRVSKATYARHNSRTARSRTEFVWEGFRLLQEHVPQQGWRTYLYDAEQPYTPVACVSGKGAHRQTGYYHTDMTGTPQEVTAEDGTLLWAGYYRGFGENAADISNSGAYFHQPLRLPGQYFDEETGLHYNLFRYYAPECGWFISQDPIGLAGGLNLYQYGPNPLSWIDPLGLKCSGPAVKLNRKLSALEKAQKNAVNTRVLPDGRIRYYNEEALARTPGPTRGRSHVTEWNPKNGDVRIWEETYNHSGQVNRVHPKMKNGDLLDLPHYPPTKADVDAGVATPSGRAIPFNLRSSL</sequence>
<dbReference type="RefSeq" id="WP_369496987.1">
    <property type="nucleotide sequence ID" value="NZ_JBFZPZ010000002.1"/>
</dbReference>
<keyword evidence="2" id="KW-0812">Transmembrane</keyword>
<dbReference type="Proteomes" id="UP001561463">
    <property type="component" value="Unassembled WGS sequence"/>
</dbReference>
<dbReference type="InterPro" id="IPR006530">
    <property type="entry name" value="YD"/>
</dbReference>
<feature type="domain" description="DUF6531" evidence="3">
    <location>
        <begin position="224"/>
        <end position="297"/>
    </location>
</feature>
<dbReference type="NCBIfam" id="TIGR03696">
    <property type="entry name" value="Rhs_assc_core"/>
    <property type="match status" value="1"/>
</dbReference>
<dbReference type="CDD" id="cd14742">
    <property type="entry name" value="PAAR_RHS"/>
    <property type="match status" value="1"/>
</dbReference>
<evidence type="ECO:0000313" key="6">
    <source>
        <dbReference type="EMBL" id="MEX9251780.1"/>
    </source>
</evidence>
<dbReference type="InterPro" id="IPR022385">
    <property type="entry name" value="Rhs_assc_core"/>
</dbReference>
<dbReference type="Pfam" id="PF05488">
    <property type="entry name" value="PAAR_motif"/>
    <property type="match status" value="1"/>
</dbReference>
<keyword evidence="2" id="KW-1133">Transmembrane helix</keyword>
<dbReference type="SUPFAM" id="SSF69304">
    <property type="entry name" value="Tricorn protease N-terminal domain"/>
    <property type="match status" value="1"/>
</dbReference>
<evidence type="ECO:0000256" key="1">
    <source>
        <dbReference type="ARBA" id="ARBA00022737"/>
    </source>
</evidence>
<dbReference type="NCBIfam" id="TIGR01643">
    <property type="entry name" value="YD_repeat_2x"/>
    <property type="match status" value="5"/>
</dbReference>
<proteinExistence type="predicted"/>
<dbReference type="Gene3D" id="2.180.10.10">
    <property type="entry name" value="RHS repeat-associated core"/>
    <property type="match status" value="3"/>
</dbReference>
<feature type="domain" description="Teneurin-like YD-shell" evidence="4">
    <location>
        <begin position="492"/>
        <end position="611"/>
    </location>
</feature>
<dbReference type="InterPro" id="IPR008727">
    <property type="entry name" value="PAAR_motif"/>
</dbReference>
<protein>
    <submittedName>
        <fullName evidence="6">DUF6531 domain-containing protein</fullName>
    </submittedName>
</protein>
<accession>A0ABV4A2S0</accession>
<dbReference type="InterPro" id="IPR056823">
    <property type="entry name" value="TEN-like_YD-shell"/>
</dbReference>
<evidence type="ECO:0000256" key="2">
    <source>
        <dbReference type="SAM" id="Phobius"/>
    </source>
</evidence>
<keyword evidence="1" id="KW-0677">Repeat</keyword>
<dbReference type="InterPro" id="IPR057925">
    <property type="entry name" value="prePAAR_DddA"/>
</dbReference>
<feature type="domain" description="Double-stranded DNA deaminase toxin A prePAAR motif" evidence="5">
    <location>
        <begin position="1"/>
        <end position="53"/>
    </location>
</feature>
<dbReference type="EMBL" id="JBFZPZ010000002">
    <property type="protein sequence ID" value="MEX9251780.1"/>
    <property type="molecule type" value="Genomic_DNA"/>
</dbReference>
<comment type="caution">
    <text evidence="6">The sequence shown here is derived from an EMBL/GenBank/DDBJ whole genome shotgun (WGS) entry which is preliminary data.</text>
</comment>
<evidence type="ECO:0000313" key="7">
    <source>
        <dbReference type="Proteomes" id="UP001561463"/>
    </source>
</evidence>
<feature type="domain" description="Teneurin-like YD-shell" evidence="4">
    <location>
        <begin position="982"/>
        <end position="1226"/>
    </location>
</feature>
<dbReference type="Pfam" id="PF25023">
    <property type="entry name" value="TEN_YD-shell"/>
    <property type="match status" value="2"/>
</dbReference>